<evidence type="ECO:0000313" key="3">
    <source>
        <dbReference type="Proteomes" id="UP001606099"/>
    </source>
</evidence>
<reference evidence="2 3" key="1">
    <citation type="submission" date="2024-08" db="EMBL/GenBank/DDBJ databases">
        <authorList>
            <person name="Lu H."/>
        </authorList>
    </citation>
    <scope>NUCLEOTIDE SEQUENCE [LARGE SCALE GENOMIC DNA]</scope>
    <source>
        <strain evidence="2 3">BYS180W</strain>
    </source>
</reference>
<dbReference type="Proteomes" id="UP001606099">
    <property type="component" value="Unassembled WGS sequence"/>
</dbReference>
<evidence type="ECO:0000259" key="1">
    <source>
        <dbReference type="Pfam" id="PF18922"/>
    </source>
</evidence>
<dbReference type="RefSeq" id="WP_394462312.1">
    <property type="nucleotide sequence ID" value="NZ_JBIGHZ010000005.1"/>
</dbReference>
<gene>
    <name evidence="2" type="ORF">ACG0Z6_13715</name>
</gene>
<dbReference type="Pfam" id="PF18922">
    <property type="entry name" value="DUF5672"/>
    <property type="match status" value="1"/>
</dbReference>
<comment type="caution">
    <text evidence="2">The sequence shown here is derived from an EMBL/GenBank/DDBJ whole genome shotgun (WGS) entry which is preliminary data.</text>
</comment>
<dbReference type="InterPro" id="IPR043729">
    <property type="entry name" value="DUF5672"/>
</dbReference>
<protein>
    <submittedName>
        <fullName evidence="2">DUF5672 family protein</fullName>
    </submittedName>
</protein>
<organism evidence="2 3">
    <name type="scientific">Roseateles rivi</name>
    <dbReference type="NCBI Taxonomy" id="3299028"/>
    <lineage>
        <taxon>Bacteria</taxon>
        <taxon>Pseudomonadati</taxon>
        <taxon>Pseudomonadota</taxon>
        <taxon>Betaproteobacteria</taxon>
        <taxon>Burkholderiales</taxon>
        <taxon>Sphaerotilaceae</taxon>
        <taxon>Roseateles</taxon>
    </lineage>
</organism>
<sequence>MPNKRSLSLFIADTDLHVLANQAVRQCLASMHFDEVLIFSDLPEAFEGLPVIPTPKIRSIEAYNDIAVRGLAQHLRTDFVLTVQYDGFILDSKEFSPHFYHYDYIGAPWPGQDEHNDVGNGGFSWRSRRLVQAAAALTPPGPIDVEDLLICQRLRPELEAQGMRFAPRAVASHFSVEFPAVPYPTFGFHGLFWLPQVYRNAPDFLVDHLSDRIIQSRSGFLLPALEQLAPASAERLKARVQRLAA</sequence>
<proteinExistence type="predicted"/>
<dbReference type="EMBL" id="JBIGHZ010000005">
    <property type="protein sequence ID" value="MFG6449281.1"/>
    <property type="molecule type" value="Genomic_DNA"/>
</dbReference>
<keyword evidence="3" id="KW-1185">Reference proteome</keyword>
<evidence type="ECO:0000313" key="2">
    <source>
        <dbReference type="EMBL" id="MFG6449281.1"/>
    </source>
</evidence>
<name>A0ABW7FY96_9BURK</name>
<accession>A0ABW7FY96</accession>
<feature type="domain" description="DUF5672" evidence="1">
    <location>
        <begin position="56"/>
        <end position="178"/>
    </location>
</feature>